<feature type="compositionally biased region" description="Basic residues" evidence="1">
    <location>
        <begin position="365"/>
        <end position="381"/>
    </location>
</feature>
<comment type="caution">
    <text evidence="2">The sequence shown here is derived from an EMBL/GenBank/DDBJ whole genome shotgun (WGS) entry which is preliminary data.</text>
</comment>
<evidence type="ECO:0000313" key="3">
    <source>
        <dbReference type="Proteomes" id="UP000652219"/>
    </source>
</evidence>
<feature type="region of interest" description="Disordered" evidence="1">
    <location>
        <begin position="111"/>
        <end position="151"/>
    </location>
</feature>
<feature type="region of interest" description="Disordered" evidence="1">
    <location>
        <begin position="1"/>
        <end position="39"/>
    </location>
</feature>
<keyword evidence="3" id="KW-1185">Reference proteome</keyword>
<gene>
    <name evidence="2" type="ORF">CSOJ01_01345</name>
</gene>
<dbReference type="AlphaFoldDB" id="A0A8H6N4H9"/>
<proteinExistence type="predicted"/>
<reference evidence="2 3" key="1">
    <citation type="journal article" date="2020" name="Phytopathology">
        <title>Genome Sequence Resources of Colletotrichum truncatum, C. plurivorum, C. musicola, and C. sojae: Four Species Pathogenic to Soybean (Glycine max).</title>
        <authorList>
            <person name="Rogerio F."/>
            <person name="Boufleur T.R."/>
            <person name="Ciampi-Guillardi M."/>
            <person name="Sukno S.A."/>
            <person name="Thon M.R."/>
            <person name="Massola Junior N.S."/>
            <person name="Baroncelli R."/>
        </authorList>
    </citation>
    <scope>NUCLEOTIDE SEQUENCE [LARGE SCALE GENOMIC DNA]</scope>
    <source>
        <strain evidence="2 3">LFN0009</strain>
    </source>
</reference>
<feature type="compositionally biased region" description="Basic and acidic residues" evidence="1">
    <location>
        <begin position="291"/>
        <end position="305"/>
    </location>
</feature>
<name>A0A8H6N4H9_9PEZI</name>
<dbReference type="EMBL" id="WIGN01000010">
    <property type="protein sequence ID" value="KAF6819288.1"/>
    <property type="molecule type" value="Genomic_DNA"/>
</dbReference>
<feature type="compositionally biased region" description="Basic and acidic residues" evidence="1">
    <location>
        <begin position="14"/>
        <end position="39"/>
    </location>
</feature>
<organism evidence="2 3">
    <name type="scientific">Colletotrichum sojae</name>
    <dbReference type="NCBI Taxonomy" id="2175907"/>
    <lineage>
        <taxon>Eukaryota</taxon>
        <taxon>Fungi</taxon>
        <taxon>Dikarya</taxon>
        <taxon>Ascomycota</taxon>
        <taxon>Pezizomycotina</taxon>
        <taxon>Sordariomycetes</taxon>
        <taxon>Hypocreomycetidae</taxon>
        <taxon>Glomerellales</taxon>
        <taxon>Glomerellaceae</taxon>
        <taxon>Colletotrichum</taxon>
        <taxon>Colletotrichum orchidearum species complex</taxon>
    </lineage>
</organism>
<feature type="compositionally biased region" description="Gly residues" evidence="1">
    <location>
        <begin position="126"/>
        <end position="142"/>
    </location>
</feature>
<feature type="compositionally biased region" description="Polar residues" evidence="1">
    <location>
        <begin position="197"/>
        <end position="210"/>
    </location>
</feature>
<feature type="region of interest" description="Disordered" evidence="1">
    <location>
        <begin position="197"/>
        <end position="397"/>
    </location>
</feature>
<accession>A0A8H6N4H9</accession>
<feature type="compositionally biased region" description="Basic residues" evidence="1">
    <location>
        <begin position="337"/>
        <end position="354"/>
    </location>
</feature>
<sequence length="397" mass="43061">MSIQKGTYLPNTTEKSRTNKMTKEKEGEGDNARRRPSVDHDRRMRVVNDLKSLQFPGTKNVLYYGDGEVGGAIITGREMARVFQRELKRLMDDDPDDTRIYVFSLAQLESDATSDTSGDINKRGVDGGQGQDGNGGGDGGHPAIGMGPPLADRVADTENAATSTVLPATEHRDAVSAASNDILRQSMDLDDNVSLTQQNADQLASRQSPDCTARPSKSKAKGLEASSCNRKNLPASNSTAAAGGHKPASRTQPMDTQSTGDVGARKRSPSNIESGPVAAATRPLKKKKMKEPRPDVGELDDRSDVSKGVPWRTEPNVDVTDDDEFHTSDEEPILAKNVKKQPKKAKKAKSKGKKLPCSSCTPPRPRPRGPRRRSPSRRSCRTSRGTWRSEDVDCDAV</sequence>
<evidence type="ECO:0000313" key="2">
    <source>
        <dbReference type="EMBL" id="KAF6819288.1"/>
    </source>
</evidence>
<protein>
    <submittedName>
        <fullName evidence="2">Uncharacterized protein</fullName>
    </submittedName>
</protein>
<dbReference type="Proteomes" id="UP000652219">
    <property type="component" value="Unassembled WGS sequence"/>
</dbReference>
<feature type="compositionally biased region" description="Polar residues" evidence="1">
    <location>
        <begin position="226"/>
        <end position="240"/>
    </location>
</feature>
<evidence type="ECO:0000256" key="1">
    <source>
        <dbReference type="SAM" id="MobiDB-lite"/>
    </source>
</evidence>
<feature type="compositionally biased region" description="Polar residues" evidence="1">
    <location>
        <begin position="249"/>
        <end position="260"/>
    </location>
</feature>
<feature type="compositionally biased region" description="Polar residues" evidence="1">
    <location>
        <begin position="1"/>
        <end position="13"/>
    </location>
</feature>